<feature type="region of interest" description="Disordered" evidence="1">
    <location>
        <begin position="124"/>
        <end position="146"/>
    </location>
</feature>
<evidence type="ECO:0000313" key="3">
    <source>
        <dbReference type="EMBL" id="UXI67857.1"/>
    </source>
</evidence>
<accession>A0ABY6BJ42</accession>
<dbReference type="EMBL" id="CP104694">
    <property type="protein sequence ID" value="UXI67857.1"/>
    <property type="molecule type" value="Genomic_DNA"/>
</dbReference>
<proteinExistence type="predicted"/>
<dbReference type="PROSITE" id="PS51257">
    <property type="entry name" value="PROKAR_LIPOPROTEIN"/>
    <property type="match status" value="1"/>
</dbReference>
<keyword evidence="4" id="KW-1185">Reference proteome</keyword>
<evidence type="ECO:0000256" key="1">
    <source>
        <dbReference type="SAM" id="MobiDB-lite"/>
    </source>
</evidence>
<evidence type="ECO:0000256" key="2">
    <source>
        <dbReference type="SAM" id="SignalP"/>
    </source>
</evidence>
<dbReference type="RefSeq" id="WP_261694826.1">
    <property type="nucleotide sequence ID" value="NZ_CP104694.1"/>
</dbReference>
<organism evidence="3 4">
    <name type="scientific">Tahibacter amnicola</name>
    <dbReference type="NCBI Taxonomy" id="2976241"/>
    <lineage>
        <taxon>Bacteria</taxon>
        <taxon>Pseudomonadati</taxon>
        <taxon>Pseudomonadota</taxon>
        <taxon>Gammaproteobacteria</taxon>
        <taxon>Lysobacterales</taxon>
        <taxon>Rhodanobacteraceae</taxon>
        <taxon>Tahibacter</taxon>
    </lineage>
</organism>
<evidence type="ECO:0008006" key="5">
    <source>
        <dbReference type="Google" id="ProtNLM"/>
    </source>
</evidence>
<gene>
    <name evidence="3" type="ORF">N4264_24520</name>
</gene>
<keyword evidence="2" id="KW-0732">Signal</keyword>
<feature type="signal peptide" evidence="2">
    <location>
        <begin position="1"/>
        <end position="24"/>
    </location>
</feature>
<evidence type="ECO:0000313" key="4">
    <source>
        <dbReference type="Proteomes" id="UP001064632"/>
    </source>
</evidence>
<name>A0ABY6BJ42_9GAMM</name>
<protein>
    <recommendedName>
        <fullName evidence="5">DUF4124 domain-containing protein</fullName>
    </recommendedName>
</protein>
<sequence length="189" mass="20469">MHRRIALLAIVLATIACQPDGAIAATPIHKCQRADGHVTYQDIACPADNQELPVGWMPREVTPADTAARPHTHSWPQRPALLPRVVTRPARSRPVAAAVSYECRASNGEVFYQHVGCPATIPADLRSAGKSSRRRRNSGSGDLAVTGRPIARAEACRRIHAASASDRPGHARDEDVSTYERILGRDSCD</sequence>
<reference evidence="3" key="1">
    <citation type="submission" date="2022-09" db="EMBL/GenBank/DDBJ databases">
        <title>Tahibacter sp. nov., isolated from a fresh water.</title>
        <authorList>
            <person name="Baek J.H."/>
            <person name="Lee J.K."/>
            <person name="Kim J.M."/>
            <person name="Jeon C.O."/>
        </authorList>
    </citation>
    <scope>NUCLEOTIDE SEQUENCE</scope>
    <source>
        <strain evidence="3">W38</strain>
    </source>
</reference>
<feature type="chain" id="PRO_5046800854" description="DUF4124 domain-containing protein" evidence="2">
    <location>
        <begin position="25"/>
        <end position="189"/>
    </location>
</feature>
<dbReference type="Proteomes" id="UP001064632">
    <property type="component" value="Chromosome"/>
</dbReference>